<dbReference type="EMBL" id="LGFO01000296">
    <property type="protein sequence ID" value="KUK35677.1"/>
    <property type="molecule type" value="Genomic_DNA"/>
</dbReference>
<evidence type="ECO:0000259" key="1">
    <source>
        <dbReference type="SMART" id="SM00834"/>
    </source>
</evidence>
<dbReference type="AlphaFoldDB" id="A0A101FEP7"/>
<dbReference type="Pfam" id="PF09723">
    <property type="entry name" value="Zn_ribbon_8"/>
    <property type="match status" value="1"/>
</dbReference>
<dbReference type="InterPro" id="IPR013429">
    <property type="entry name" value="Regulatory_FmdB_Zinc_ribbon"/>
</dbReference>
<reference evidence="3" key="1">
    <citation type="journal article" date="2015" name="MBio">
        <title>Genome-Resolved Metagenomic Analysis Reveals Roles for Candidate Phyla and Other Microbial Community Members in Biogeochemical Transformations in Oil Reservoirs.</title>
        <authorList>
            <person name="Hu P."/>
            <person name="Tom L."/>
            <person name="Singh A."/>
            <person name="Thomas B.C."/>
            <person name="Baker B.J."/>
            <person name="Piceno Y.M."/>
            <person name="Andersen G.L."/>
            <person name="Banfield J.F."/>
        </authorList>
    </citation>
    <scope>NUCLEOTIDE SEQUENCE [LARGE SCALE GENOMIC DNA]</scope>
</reference>
<evidence type="ECO:0000313" key="3">
    <source>
        <dbReference type="Proteomes" id="UP000053326"/>
    </source>
</evidence>
<dbReference type="PANTHER" id="PTHR34404:SF2">
    <property type="entry name" value="CONSERVED SERINE RICH PROTEIN"/>
    <property type="match status" value="1"/>
</dbReference>
<gene>
    <name evidence="2" type="ORF">XD66_1615</name>
</gene>
<feature type="domain" description="Putative regulatory protein FmdB zinc ribbon" evidence="1">
    <location>
        <begin position="1"/>
        <end position="41"/>
    </location>
</feature>
<protein>
    <submittedName>
        <fullName evidence="2">Putative regulatory protein FmdB</fullName>
    </submittedName>
</protein>
<proteinExistence type="predicted"/>
<organism evidence="2 3">
    <name type="scientific">Thermacetogenium phaeum</name>
    <dbReference type="NCBI Taxonomy" id="85874"/>
    <lineage>
        <taxon>Bacteria</taxon>
        <taxon>Bacillati</taxon>
        <taxon>Bacillota</taxon>
        <taxon>Clostridia</taxon>
        <taxon>Thermoanaerobacterales</taxon>
        <taxon>Thermoanaerobacteraceae</taxon>
        <taxon>Thermacetogenium</taxon>
    </lineage>
</organism>
<name>A0A101FEP7_9THEO</name>
<dbReference type="SMART" id="SM00834">
    <property type="entry name" value="CxxC_CXXC_SSSS"/>
    <property type="match status" value="1"/>
</dbReference>
<sequence length="87" mass="9639">MPTYEYVCEKCGIRFERQQAVTEAPLTDCPECRGKVHRLISGGAGFILKGQRRDRPGPGREECSLEQSGRTCCGRSERCGKPSCEGE</sequence>
<accession>A0A101FEP7</accession>
<dbReference type="NCBIfam" id="TIGR02605">
    <property type="entry name" value="CxxC_CxxC_SSSS"/>
    <property type="match status" value="1"/>
</dbReference>
<dbReference type="Proteomes" id="UP000053326">
    <property type="component" value="Unassembled WGS sequence"/>
</dbReference>
<evidence type="ECO:0000313" key="2">
    <source>
        <dbReference type="EMBL" id="KUK35677.1"/>
    </source>
</evidence>
<dbReference type="PANTHER" id="PTHR34404">
    <property type="entry name" value="REGULATORY PROTEIN, FMDB FAMILY"/>
    <property type="match status" value="1"/>
</dbReference>
<comment type="caution">
    <text evidence="2">The sequence shown here is derived from an EMBL/GenBank/DDBJ whole genome shotgun (WGS) entry which is preliminary data.</text>
</comment>